<keyword evidence="1" id="KW-0732">Signal</keyword>
<dbReference type="InterPro" id="IPR059052">
    <property type="entry name" value="HH_YbhG-like"/>
</dbReference>
<dbReference type="PROSITE" id="PS51257">
    <property type="entry name" value="PROKAR_LIPOPROTEIN"/>
    <property type="match status" value="1"/>
</dbReference>
<feature type="domain" description="YbhG-like alpha-helical hairpin" evidence="2">
    <location>
        <begin position="92"/>
        <end position="211"/>
    </location>
</feature>
<protein>
    <recommendedName>
        <fullName evidence="2">YbhG-like alpha-helical hairpin domain-containing protein</fullName>
    </recommendedName>
</protein>
<name>A0A1D8GL32_9FIRM</name>
<feature type="signal peptide" evidence="1">
    <location>
        <begin position="1"/>
        <end position="21"/>
    </location>
</feature>
<proteinExistence type="predicted"/>
<dbReference type="STRING" id="1424294.Gferi_19970"/>
<evidence type="ECO:0000313" key="4">
    <source>
        <dbReference type="Proteomes" id="UP000095743"/>
    </source>
</evidence>
<dbReference type="OrthoDB" id="2015187at2"/>
<dbReference type="AlphaFoldDB" id="A0A1D8GL32"/>
<dbReference type="RefSeq" id="WP_069979633.1">
    <property type="nucleotide sequence ID" value="NZ_CP017269.1"/>
</dbReference>
<dbReference type="EMBL" id="CP017269">
    <property type="protein sequence ID" value="AOT71610.1"/>
    <property type="molecule type" value="Genomic_DNA"/>
</dbReference>
<evidence type="ECO:0000259" key="2">
    <source>
        <dbReference type="Pfam" id="PF25881"/>
    </source>
</evidence>
<accession>A0A1D8GL32</accession>
<keyword evidence="4" id="KW-1185">Reference proteome</keyword>
<dbReference type="Proteomes" id="UP000095743">
    <property type="component" value="Chromosome"/>
</dbReference>
<dbReference type="Gene3D" id="2.40.420.20">
    <property type="match status" value="1"/>
</dbReference>
<evidence type="ECO:0000313" key="3">
    <source>
        <dbReference type="EMBL" id="AOT71610.1"/>
    </source>
</evidence>
<dbReference type="KEGG" id="gfe:Gferi_19970"/>
<dbReference type="Gene3D" id="1.10.287.470">
    <property type="entry name" value="Helix hairpin bin"/>
    <property type="match status" value="2"/>
</dbReference>
<dbReference type="GO" id="GO:0015562">
    <property type="term" value="F:efflux transmembrane transporter activity"/>
    <property type="evidence" value="ECO:0007669"/>
    <property type="project" value="TreeGrafter"/>
</dbReference>
<feature type="chain" id="PRO_5039053763" description="YbhG-like alpha-helical hairpin domain-containing protein" evidence="1">
    <location>
        <begin position="22"/>
        <end position="400"/>
    </location>
</feature>
<reference evidence="3 4" key="1">
    <citation type="submission" date="2016-09" db="EMBL/GenBank/DDBJ databases">
        <title>Genomic analysis reveals versatility of anaerobic energy metabolism of Geosporobacter ferrireducens IRF9 of phylum Firmicutes.</title>
        <authorList>
            <person name="Kim S.-J."/>
        </authorList>
    </citation>
    <scope>NUCLEOTIDE SEQUENCE [LARGE SCALE GENOMIC DNA]</scope>
    <source>
        <strain evidence="3 4">IRF9</strain>
    </source>
</reference>
<dbReference type="SUPFAM" id="SSF111369">
    <property type="entry name" value="HlyD-like secretion proteins"/>
    <property type="match status" value="2"/>
</dbReference>
<sequence>MKKIISVWMVLLMLTWTTGCSIDTQDNETSQKPKPVKLLSIQEESRPVVLEYTGIVEAASIKKLAFKSSGKIDKILVKKGEKIKAGQPLVQLDTKDLSYSLAASQGQLNAAQAEYAKAVNGAVPEDIKQMEANVKKAEAAYTFAKDHYEKMQHLYGSGAISQSELDKAKVELEAREADYTTAKEMEKKAKNGSRAEDQAAAKGQLDQAAADYKYKASLIEDALLHSNGEGYVVDLLYKEGELAPAGYPVVVVRDDQQVVKVGLSSKDLKKVNIGTKAKIRINGEEIEGGVSNINQTPDEATLTYAVEIALPNNNWPIGAIGQVDFIIDEALGIWIPITAILSNGEDYVFVMQNDQAHQRKIRLSEVSGNMVKVEGLKADEQLVIEGMKKLKDQDFVSVQN</sequence>
<dbReference type="Pfam" id="PF25881">
    <property type="entry name" value="HH_YBHG"/>
    <property type="match status" value="1"/>
</dbReference>
<dbReference type="GO" id="GO:1990281">
    <property type="term" value="C:efflux pump complex"/>
    <property type="evidence" value="ECO:0007669"/>
    <property type="project" value="TreeGrafter"/>
</dbReference>
<organism evidence="3 4">
    <name type="scientific">Geosporobacter ferrireducens</name>
    <dbReference type="NCBI Taxonomy" id="1424294"/>
    <lineage>
        <taxon>Bacteria</taxon>
        <taxon>Bacillati</taxon>
        <taxon>Bacillota</taxon>
        <taxon>Clostridia</taxon>
        <taxon>Peptostreptococcales</taxon>
        <taxon>Thermotaleaceae</taxon>
        <taxon>Geosporobacter</taxon>
    </lineage>
</organism>
<dbReference type="Gene3D" id="2.40.30.170">
    <property type="match status" value="1"/>
</dbReference>
<dbReference type="Gene3D" id="2.40.50.100">
    <property type="match status" value="1"/>
</dbReference>
<gene>
    <name evidence="3" type="ORF">Gferi_19970</name>
</gene>
<evidence type="ECO:0000256" key="1">
    <source>
        <dbReference type="SAM" id="SignalP"/>
    </source>
</evidence>
<dbReference type="PANTHER" id="PTHR30469">
    <property type="entry name" value="MULTIDRUG RESISTANCE PROTEIN MDTA"/>
    <property type="match status" value="1"/>
</dbReference>